<protein>
    <submittedName>
        <fullName evidence="1">Type VI secretion system baseplate subunit TssF</fullName>
    </submittedName>
</protein>
<gene>
    <name evidence="1" type="primary">vasA</name>
    <name evidence="1" type="ORF">DNQ45_08735</name>
</gene>
<feature type="non-terminal residue" evidence="1">
    <location>
        <position position="318"/>
    </location>
</feature>
<accession>A0A2W6Q3V0</accession>
<evidence type="ECO:0000313" key="1">
    <source>
        <dbReference type="EMBL" id="PZT66720.1"/>
    </source>
</evidence>
<proteinExistence type="predicted"/>
<name>A0A2W6Q3V0_ECOLX</name>
<dbReference type="Pfam" id="PF05947">
    <property type="entry name" value="T6SS_TssF"/>
    <property type="match status" value="1"/>
</dbReference>
<organism evidence="1 2">
    <name type="scientific">Escherichia coli</name>
    <dbReference type="NCBI Taxonomy" id="562"/>
    <lineage>
        <taxon>Bacteria</taxon>
        <taxon>Pseudomonadati</taxon>
        <taxon>Pseudomonadota</taxon>
        <taxon>Gammaproteobacteria</taxon>
        <taxon>Enterobacterales</taxon>
        <taxon>Enterobacteriaceae</taxon>
        <taxon>Escherichia</taxon>
    </lineage>
</organism>
<sequence>MDPRLLEYYNRELSYLRETGAEFAARHPKVAARLGMQGTDIADPYVERMVEAFSFLTARTQLKIDAEFPRFTQRLLEVVSPNYVTPTPSMSVAQLHPDTEEGDLAKGFTVPRDTAFFSAIPEGESTACQFRSSQDVTLWPLAIEKARLTAAPPDMPALHRYLPANIHVAGALRITLRTFGELTFSQLAGLDRLPFYLCGEERTASHLLELLHTSAIATLAGIPGHFDGALDVNLQQPVMYEGLEPDQGLLPLAWNVFHGHNLLHEYFACPERFYFFTPTGLSAGLQKIDGGVAEIVILLNRLPPDWLIHQTNAAQFSL</sequence>
<dbReference type="Proteomes" id="UP000249482">
    <property type="component" value="Unassembled WGS sequence"/>
</dbReference>
<dbReference type="InterPro" id="IPR010272">
    <property type="entry name" value="T6SS_TssF"/>
</dbReference>
<reference evidence="1 2" key="1">
    <citation type="submission" date="2018-06" db="EMBL/GenBank/DDBJ databases">
        <title>Draft genome sequence of mcr-1-harboring Escherichia coli isolated from wound infection of a hospitalized patient, in Bolivia.</title>
        <authorList>
            <person name="Munoz M.E."/>
            <person name="Moura Q."/>
            <person name="Ventura P.R.M."/>
            <person name="Bustos L.R."/>
            <person name="Ovando B.G."/>
            <person name="Terrazas D.I.V."/>
            <person name="Yarhui N.B."/>
            <person name="Cerdeira L."/>
            <person name="Lincopan N."/>
        </authorList>
    </citation>
    <scope>NUCLEOTIDE SEQUENCE [LARGE SCALE GENOMIC DNA]</scope>
    <source>
        <strain evidence="1 2">EcMLT</strain>
    </source>
</reference>
<dbReference type="EMBL" id="QKWZ01000199">
    <property type="protein sequence ID" value="PZT66720.1"/>
    <property type="molecule type" value="Genomic_DNA"/>
</dbReference>
<dbReference type="PANTHER" id="PTHR35370:SF1">
    <property type="entry name" value="TYPE VI SECRETION SYSTEM COMPONENT TSSF1"/>
    <property type="match status" value="1"/>
</dbReference>
<dbReference type="AlphaFoldDB" id="A0A2W6Q3V0"/>
<dbReference type="NCBIfam" id="TIGR03359">
    <property type="entry name" value="VI_chp_6"/>
    <property type="match status" value="1"/>
</dbReference>
<evidence type="ECO:0000313" key="2">
    <source>
        <dbReference type="Proteomes" id="UP000249482"/>
    </source>
</evidence>
<dbReference type="PANTHER" id="PTHR35370">
    <property type="entry name" value="CYTOPLASMIC PROTEIN-RELATED-RELATED"/>
    <property type="match status" value="1"/>
</dbReference>
<comment type="caution">
    <text evidence="1">The sequence shown here is derived from an EMBL/GenBank/DDBJ whole genome shotgun (WGS) entry which is preliminary data.</text>
</comment>